<dbReference type="EMBL" id="CALNXI010002915">
    <property type="protein sequence ID" value="CAH3191402.1"/>
    <property type="molecule type" value="Genomic_DNA"/>
</dbReference>
<reference evidence="4 5" key="1">
    <citation type="submission" date="2022-05" db="EMBL/GenBank/DDBJ databases">
        <authorList>
            <consortium name="Genoscope - CEA"/>
            <person name="William W."/>
        </authorList>
    </citation>
    <scope>NUCLEOTIDE SEQUENCE [LARGE SCALE GENOMIC DNA]</scope>
</reference>
<dbReference type="InterPro" id="IPR026755">
    <property type="entry name" value="Fam221a/b"/>
</dbReference>
<keyword evidence="5" id="KW-1185">Reference proteome</keyword>
<evidence type="ECO:0000256" key="3">
    <source>
        <dbReference type="SAM" id="MobiDB-lite"/>
    </source>
</evidence>
<evidence type="ECO:0000313" key="4">
    <source>
        <dbReference type="EMBL" id="CAH3191402.1"/>
    </source>
</evidence>
<name>A0ABN8SK55_9CNID</name>
<comment type="similarity">
    <text evidence="1">Belongs to the FAM221 family.</text>
</comment>
<protein>
    <recommendedName>
        <fullName evidence="2">Protein FAM221A</fullName>
    </recommendedName>
</protein>
<comment type="caution">
    <text evidence="4">The sequence shown here is derived from an EMBL/GenBank/DDBJ whole genome shotgun (WGS) entry which is preliminary data.</text>
</comment>
<dbReference type="PANTHER" id="PTHR31214:SF2">
    <property type="entry name" value="PROTEIN FAM221A"/>
    <property type="match status" value="1"/>
</dbReference>
<evidence type="ECO:0000256" key="2">
    <source>
        <dbReference type="ARBA" id="ARBA00039630"/>
    </source>
</evidence>
<gene>
    <name evidence="4" type="ORF">PEVE_00021822</name>
</gene>
<feature type="non-terminal residue" evidence="4">
    <location>
        <position position="1"/>
    </location>
</feature>
<feature type="compositionally biased region" description="Polar residues" evidence="3">
    <location>
        <begin position="345"/>
        <end position="357"/>
    </location>
</feature>
<feature type="region of interest" description="Disordered" evidence="3">
    <location>
        <begin position="302"/>
        <end position="357"/>
    </location>
</feature>
<evidence type="ECO:0000256" key="1">
    <source>
        <dbReference type="ARBA" id="ARBA00011026"/>
    </source>
</evidence>
<organism evidence="4 5">
    <name type="scientific">Porites evermanni</name>
    <dbReference type="NCBI Taxonomy" id="104178"/>
    <lineage>
        <taxon>Eukaryota</taxon>
        <taxon>Metazoa</taxon>
        <taxon>Cnidaria</taxon>
        <taxon>Anthozoa</taxon>
        <taxon>Hexacorallia</taxon>
        <taxon>Scleractinia</taxon>
        <taxon>Fungiina</taxon>
        <taxon>Poritidae</taxon>
        <taxon>Porites</taxon>
    </lineage>
</organism>
<feature type="compositionally biased region" description="Polar residues" evidence="3">
    <location>
        <begin position="318"/>
        <end position="330"/>
    </location>
</feature>
<dbReference type="PANTHER" id="PTHR31214">
    <property type="entry name" value="PROTEIN FAM221A-RELATED"/>
    <property type="match status" value="1"/>
</dbReference>
<dbReference type="Proteomes" id="UP001159427">
    <property type="component" value="Unassembled WGS sequence"/>
</dbReference>
<proteinExistence type="inferred from homology"/>
<dbReference type="Pfam" id="PF14753">
    <property type="entry name" value="FAM221"/>
    <property type="match status" value="1"/>
</dbReference>
<evidence type="ECO:0000313" key="5">
    <source>
        <dbReference type="Proteomes" id="UP001159427"/>
    </source>
</evidence>
<sequence>GVTFFYPHVGLDFVANMAGNRIHLKLDQSAAASIDQYLEYRRIVGDDDGGKLFTPKEYEEYKKKVLPMRMKNRLFVSWTAPNGMDCKMIGPETMCFCNHRYKQHKTDYETLPQTRPVPVPCRASGCKCKSYHYVPKNGTQPIRCQCKHFADEHLEVVPYKCTKGCACKAFRSSFTCGCGEPTYAHKTVVETKEERLARGHPVGQDVPYAAMGGITGFSSLMDGYMRLDDSGIGPPPMHMLEQPIGPDDHPFLRAHAGVAAMSLEDRMGGTAGQLARRTTEEEDMAYFERCYQARLKAEKEQARLQKSAQAKRLPGATTGRQSTGSPTRRTGPSKAFSATKPAGSPRSTGTQTVRQKR</sequence>
<accession>A0ABN8SK55</accession>